<reference evidence="5" key="1">
    <citation type="submission" date="2022-11" db="UniProtKB">
        <authorList>
            <consortium name="WormBaseParasite"/>
        </authorList>
    </citation>
    <scope>IDENTIFICATION</scope>
</reference>
<accession>A0A914V4T0</accession>
<dbReference type="GO" id="GO:0004674">
    <property type="term" value="F:protein serine/threonine kinase activity"/>
    <property type="evidence" value="ECO:0007669"/>
    <property type="project" value="UniProtKB-EC"/>
</dbReference>
<dbReference type="InterPro" id="IPR050235">
    <property type="entry name" value="CK1_Ser-Thr_kinase"/>
</dbReference>
<feature type="region of interest" description="Disordered" evidence="2">
    <location>
        <begin position="332"/>
        <end position="505"/>
    </location>
</feature>
<keyword evidence="4" id="KW-1185">Reference proteome</keyword>
<dbReference type="PROSITE" id="PS50011">
    <property type="entry name" value="PROTEIN_KINASE_DOM"/>
    <property type="match status" value="1"/>
</dbReference>
<name>A0A914V4T0_9BILA</name>
<organism evidence="4 5">
    <name type="scientific">Plectus sambesii</name>
    <dbReference type="NCBI Taxonomy" id="2011161"/>
    <lineage>
        <taxon>Eukaryota</taxon>
        <taxon>Metazoa</taxon>
        <taxon>Ecdysozoa</taxon>
        <taxon>Nematoda</taxon>
        <taxon>Chromadorea</taxon>
        <taxon>Plectida</taxon>
        <taxon>Plectina</taxon>
        <taxon>Plectoidea</taxon>
        <taxon>Plectidae</taxon>
        <taxon>Plectus</taxon>
    </lineage>
</organism>
<sequence>MPPKKAAGAVAKRGKANAYRMAPIVPEGTILSDHKKHQFRLGKAFAQGGFGRIYTAKQIDTGSGAKKDTLVVKMEPAENGPLFQETHVYMRIAKPEMLEQWRKKNNVSFLGIPPYLSSGVQEIGGEKHRFLIMPRFGIDLESIRVREGGKLSGQIVFAASRACSDALRYLHDQNYVHADLKAENLLLADFGGSKEDCSRVVLVDFGLAKRLNNPEFKEDKKRAHDGTCIFTSLDAHRGCVPSYRGDFEILAYNILYWLTGSLPWLKDGETPEKVQAKKQTFSTSVEGSVKKLVTGSFNKDLMELFDYVYLLDYTERPDYDFVNKLLDNGLKKARKESPAKPRASSQSRASSSPRKEVKAVVASPVKKAPPPEKKAPPPEKKAPPPARVKKVAKRISSTSSQSPSPERQRRPAPSKRLRVTADPSNNQAHSPDVVLSTPSPTDDRRTTASRRFIQKTPLHLARPAVRSSNGNHSPSNTSGSRILPGRANMQSGRQPHTGSVSSPSTAALSVIPGLANMRRVRRSVGASLVKKYIEKEQQKLRKKRPVVTNGTAQTSPGMWEDAE</sequence>
<dbReference type="PROSITE" id="PS00108">
    <property type="entry name" value="PROTEIN_KINASE_ST"/>
    <property type="match status" value="1"/>
</dbReference>
<feature type="compositionally biased region" description="Polar residues" evidence="2">
    <location>
        <begin position="466"/>
        <end position="480"/>
    </location>
</feature>
<feature type="compositionally biased region" description="Low complexity" evidence="2">
    <location>
        <begin position="394"/>
        <end position="405"/>
    </location>
</feature>
<feature type="compositionally biased region" description="Polar residues" evidence="2">
    <location>
        <begin position="488"/>
        <end position="505"/>
    </location>
</feature>
<dbReference type="SMART" id="SM00220">
    <property type="entry name" value="S_TKc"/>
    <property type="match status" value="1"/>
</dbReference>
<evidence type="ECO:0000313" key="5">
    <source>
        <dbReference type="WBParaSite" id="PSAMB.scaffold1538size30355.g13831.t1"/>
    </source>
</evidence>
<dbReference type="WBParaSite" id="PSAMB.scaffold1538size30355.g13831.t1">
    <property type="protein sequence ID" value="PSAMB.scaffold1538size30355.g13831.t1"/>
    <property type="gene ID" value="PSAMB.scaffold1538size30355.g13831"/>
</dbReference>
<dbReference type="Proteomes" id="UP000887566">
    <property type="component" value="Unplaced"/>
</dbReference>
<proteinExistence type="predicted"/>
<evidence type="ECO:0000256" key="1">
    <source>
        <dbReference type="ARBA" id="ARBA00012513"/>
    </source>
</evidence>
<dbReference type="InterPro" id="IPR000719">
    <property type="entry name" value="Prot_kinase_dom"/>
</dbReference>
<dbReference type="InterPro" id="IPR008271">
    <property type="entry name" value="Ser/Thr_kinase_AS"/>
</dbReference>
<dbReference type="Gene3D" id="1.10.510.10">
    <property type="entry name" value="Transferase(Phosphotransferase) domain 1"/>
    <property type="match status" value="1"/>
</dbReference>
<dbReference type="AlphaFoldDB" id="A0A914V4T0"/>
<feature type="domain" description="Protein kinase" evidence="3">
    <location>
        <begin position="39"/>
        <end position="326"/>
    </location>
</feature>
<dbReference type="Pfam" id="PF00069">
    <property type="entry name" value="Pkinase"/>
    <property type="match status" value="1"/>
</dbReference>
<dbReference type="SUPFAM" id="SSF56112">
    <property type="entry name" value="Protein kinase-like (PK-like)"/>
    <property type="match status" value="1"/>
</dbReference>
<evidence type="ECO:0000256" key="2">
    <source>
        <dbReference type="SAM" id="MobiDB-lite"/>
    </source>
</evidence>
<dbReference type="EC" id="2.7.11.1" evidence="1"/>
<evidence type="ECO:0000313" key="4">
    <source>
        <dbReference type="Proteomes" id="UP000887566"/>
    </source>
</evidence>
<protein>
    <recommendedName>
        <fullName evidence="1">non-specific serine/threonine protein kinase</fullName>
        <ecNumber evidence="1">2.7.11.1</ecNumber>
    </recommendedName>
</protein>
<dbReference type="PANTHER" id="PTHR11909">
    <property type="entry name" value="CASEIN KINASE-RELATED"/>
    <property type="match status" value="1"/>
</dbReference>
<dbReference type="InterPro" id="IPR011009">
    <property type="entry name" value="Kinase-like_dom_sf"/>
</dbReference>
<feature type="compositionally biased region" description="Basic and acidic residues" evidence="2">
    <location>
        <begin position="369"/>
        <end position="382"/>
    </location>
</feature>
<evidence type="ECO:0000259" key="3">
    <source>
        <dbReference type="PROSITE" id="PS50011"/>
    </source>
</evidence>
<dbReference type="GO" id="GO:0005524">
    <property type="term" value="F:ATP binding"/>
    <property type="evidence" value="ECO:0007669"/>
    <property type="project" value="InterPro"/>
</dbReference>
<feature type="region of interest" description="Disordered" evidence="2">
    <location>
        <begin position="536"/>
        <end position="563"/>
    </location>
</feature>
<feature type="compositionally biased region" description="Low complexity" evidence="2">
    <location>
        <begin position="340"/>
        <end position="352"/>
    </location>
</feature>